<evidence type="ECO:0000313" key="2">
    <source>
        <dbReference type="EMBL" id="CAA9432195.1"/>
    </source>
</evidence>
<dbReference type="EMBL" id="CADCUU010000444">
    <property type="protein sequence ID" value="CAA9432195.1"/>
    <property type="molecule type" value="Genomic_DNA"/>
</dbReference>
<reference evidence="2" key="1">
    <citation type="submission" date="2020-02" db="EMBL/GenBank/DDBJ databases">
        <authorList>
            <person name="Meier V. D."/>
        </authorList>
    </citation>
    <scope>NUCLEOTIDE SEQUENCE</scope>
    <source>
        <strain evidence="2">AVDCRST_MAG15</strain>
    </source>
</reference>
<gene>
    <name evidence="2" type="ORF">AVDCRST_MAG15-2935</name>
</gene>
<sequence>GGARYVGAGQGMSMRRPGDGLGGRGRPERHL</sequence>
<name>A0A6J4Q3R3_9RHOB</name>
<feature type="non-terminal residue" evidence="2">
    <location>
        <position position="31"/>
    </location>
</feature>
<organism evidence="2">
    <name type="scientific">uncultured Rubellimicrobium sp</name>
    <dbReference type="NCBI Taxonomy" id="543078"/>
    <lineage>
        <taxon>Bacteria</taxon>
        <taxon>Pseudomonadati</taxon>
        <taxon>Pseudomonadota</taxon>
        <taxon>Alphaproteobacteria</taxon>
        <taxon>Rhodobacterales</taxon>
        <taxon>Roseobacteraceae</taxon>
        <taxon>Rubellimicrobium</taxon>
        <taxon>environmental samples</taxon>
    </lineage>
</organism>
<protein>
    <submittedName>
        <fullName evidence="2">Uncharacterized protein</fullName>
    </submittedName>
</protein>
<feature type="region of interest" description="Disordered" evidence="1">
    <location>
        <begin position="1"/>
        <end position="31"/>
    </location>
</feature>
<proteinExistence type="predicted"/>
<dbReference type="AlphaFoldDB" id="A0A6J4Q3R3"/>
<evidence type="ECO:0000256" key="1">
    <source>
        <dbReference type="SAM" id="MobiDB-lite"/>
    </source>
</evidence>
<feature type="non-terminal residue" evidence="2">
    <location>
        <position position="1"/>
    </location>
</feature>
<feature type="compositionally biased region" description="Gly residues" evidence="1">
    <location>
        <begin position="1"/>
        <end position="10"/>
    </location>
</feature>
<accession>A0A6J4Q3R3</accession>